<proteinExistence type="inferred from homology"/>
<organism evidence="5 6">
    <name type="scientific">Tenebrio molitor</name>
    <name type="common">Yellow mealworm beetle</name>
    <dbReference type="NCBI Taxonomy" id="7067"/>
    <lineage>
        <taxon>Eukaryota</taxon>
        <taxon>Metazoa</taxon>
        <taxon>Ecdysozoa</taxon>
        <taxon>Arthropoda</taxon>
        <taxon>Hexapoda</taxon>
        <taxon>Insecta</taxon>
        <taxon>Pterygota</taxon>
        <taxon>Neoptera</taxon>
        <taxon>Endopterygota</taxon>
        <taxon>Coleoptera</taxon>
        <taxon>Polyphaga</taxon>
        <taxon>Cucujiformia</taxon>
        <taxon>Tenebrionidae</taxon>
        <taxon>Tenebrio</taxon>
    </lineage>
</organism>
<feature type="signal peptide" evidence="4">
    <location>
        <begin position="1"/>
        <end position="16"/>
    </location>
</feature>
<dbReference type="InterPro" id="IPR010562">
    <property type="entry name" value="Haemolymph_juvenile_hormone-bd"/>
</dbReference>
<evidence type="ECO:0000313" key="6">
    <source>
        <dbReference type="Proteomes" id="UP000719412"/>
    </source>
</evidence>
<keyword evidence="1 4" id="KW-0732">Signal</keyword>
<reference evidence="5" key="1">
    <citation type="journal article" date="2020" name="J Insects Food Feed">
        <title>The yellow mealworm (Tenebrio molitor) genome: a resource for the emerging insects as food and feed industry.</title>
        <authorList>
            <person name="Eriksson T."/>
            <person name="Andere A."/>
            <person name="Kelstrup H."/>
            <person name="Emery V."/>
            <person name="Picard C."/>
        </authorList>
    </citation>
    <scope>NUCLEOTIDE SEQUENCE</scope>
    <source>
        <strain evidence="5">Stoneville</strain>
        <tissue evidence="5">Whole head</tissue>
    </source>
</reference>
<protein>
    <submittedName>
        <fullName evidence="5">Uncharacterized protein</fullName>
    </submittedName>
</protein>
<dbReference type="PANTHER" id="PTHR11008:SF32">
    <property type="entry name" value="CIRCADIAN CLOCK-CONTROLLED PROTEIN DAYWAKE-RELATED"/>
    <property type="match status" value="1"/>
</dbReference>
<reference evidence="5" key="2">
    <citation type="submission" date="2021-08" db="EMBL/GenBank/DDBJ databases">
        <authorList>
            <person name="Eriksson T."/>
        </authorList>
    </citation>
    <scope>NUCLEOTIDE SEQUENCE</scope>
    <source>
        <strain evidence="5">Stoneville</strain>
        <tissue evidence="5">Whole head</tissue>
    </source>
</reference>
<dbReference type="FunFam" id="3.15.10.30:FF:000001">
    <property type="entry name" value="Takeout-like protein 1"/>
    <property type="match status" value="1"/>
</dbReference>
<keyword evidence="2" id="KW-0090">Biological rhythms</keyword>
<comment type="similarity">
    <text evidence="3">Belongs to the TO family.</text>
</comment>
<evidence type="ECO:0000256" key="4">
    <source>
        <dbReference type="SAM" id="SignalP"/>
    </source>
</evidence>
<gene>
    <name evidence="5" type="ORF">GEV33_010456</name>
</gene>
<dbReference type="PANTHER" id="PTHR11008">
    <property type="entry name" value="PROTEIN TAKEOUT-LIKE PROTEIN"/>
    <property type="match status" value="1"/>
</dbReference>
<evidence type="ECO:0000313" key="5">
    <source>
        <dbReference type="EMBL" id="KAH0812331.1"/>
    </source>
</evidence>
<dbReference type="Pfam" id="PF06585">
    <property type="entry name" value="JHBP"/>
    <property type="match status" value="1"/>
</dbReference>
<name>A0A8J6LGL1_TENMO</name>
<dbReference type="GO" id="GO:0007623">
    <property type="term" value="P:circadian rhythm"/>
    <property type="evidence" value="ECO:0007669"/>
    <property type="project" value="UniProtKB-ARBA"/>
</dbReference>
<dbReference type="EMBL" id="JABDTM020026133">
    <property type="protein sequence ID" value="KAH0812331.1"/>
    <property type="molecule type" value="Genomic_DNA"/>
</dbReference>
<evidence type="ECO:0000256" key="1">
    <source>
        <dbReference type="ARBA" id="ARBA00022729"/>
    </source>
</evidence>
<dbReference type="InterPro" id="IPR038606">
    <property type="entry name" value="To_sf"/>
</dbReference>
<dbReference type="Gene3D" id="3.15.10.30">
    <property type="entry name" value="Haemolymph juvenile hormone binding protein"/>
    <property type="match status" value="1"/>
</dbReference>
<dbReference type="SMART" id="SM00700">
    <property type="entry name" value="JHBP"/>
    <property type="match status" value="1"/>
</dbReference>
<comment type="caution">
    <text evidence="5">The sequence shown here is derived from an EMBL/GenBank/DDBJ whole genome shotgun (WGS) entry which is preliminary data.</text>
</comment>
<dbReference type="Proteomes" id="UP000719412">
    <property type="component" value="Unassembled WGS sequence"/>
</dbReference>
<feature type="chain" id="PRO_5035161251" evidence="4">
    <location>
        <begin position="17"/>
        <end position="243"/>
    </location>
</feature>
<dbReference type="GO" id="GO:0005615">
    <property type="term" value="C:extracellular space"/>
    <property type="evidence" value="ECO:0007669"/>
    <property type="project" value="TreeGrafter"/>
</dbReference>
<evidence type="ECO:0000256" key="3">
    <source>
        <dbReference type="ARBA" id="ARBA00060902"/>
    </source>
</evidence>
<sequence length="243" mass="27739">MRHVAVILVLAALAHSAKLPSNFLKCNRKQPDLKECVLKATRDAVPKMIRPYKEVNLPSLYPLEIPSATLYGGSGTIALDQHYKNCKIFGFERPDIKQFEFDFEKKTLTVAIFYPELQQNCDYMMDGKILLLDIKGEGPSVITLFNNTVDCFLKYEEVKKNGKTYMHFVDSKLKMEPEKVTFRFDNLFNGDKALGDNINAVLNDNSKEVFADMKEAYVETVNQILIGLINRFFGKLSIEEAFD</sequence>
<evidence type="ECO:0000256" key="2">
    <source>
        <dbReference type="ARBA" id="ARBA00023108"/>
    </source>
</evidence>
<accession>A0A8J6LGL1</accession>
<dbReference type="AlphaFoldDB" id="A0A8J6LGL1"/>
<keyword evidence="6" id="KW-1185">Reference proteome</keyword>